<name>A0AAW4WD88_9FIRM</name>
<protein>
    <submittedName>
        <fullName evidence="1">Uncharacterized protein</fullName>
    </submittedName>
</protein>
<dbReference type="RefSeq" id="WP_227710438.1">
    <property type="nucleotide sequence ID" value="NZ_JAJEQW010000011.1"/>
</dbReference>
<dbReference type="EMBL" id="JAJEQW010000011">
    <property type="protein sequence ID" value="MCC2242748.1"/>
    <property type="molecule type" value="Genomic_DNA"/>
</dbReference>
<organism evidence="1 2">
    <name type="scientific">Roseburia amylophila</name>
    <dbReference type="NCBI Taxonomy" id="2981794"/>
    <lineage>
        <taxon>Bacteria</taxon>
        <taxon>Bacillati</taxon>
        <taxon>Bacillota</taxon>
        <taxon>Clostridia</taxon>
        <taxon>Lachnospirales</taxon>
        <taxon>Lachnospiraceae</taxon>
        <taxon>Roseburia</taxon>
    </lineage>
</organism>
<dbReference type="Gene3D" id="2.10.270.10">
    <property type="entry name" value="Cholin Binding"/>
    <property type="match status" value="1"/>
</dbReference>
<accession>A0AAW4WD88</accession>
<dbReference type="SUPFAM" id="SSF69360">
    <property type="entry name" value="Cell wall binding repeat"/>
    <property type="match status" value="1"/>
</dbReference>
<evidence type="ECO:0000313" key="1">
    <source>
        <dbReference type="EMBL" id="MCC2242748.1"/>
    </source>
</evidence>
<gene>
    <name evidence="1" type="ORF">LKD47_10610</name>
</gene>
<dbReference type="Proteomes" id="UP001198893">
    <property type="component" value="Unassembled WGS sequence"/>
</dbReference>
<dbReference type="AlphaFoldDB" id="A0AAW4WD88"/>
<evidence type="ECO:0000313" key="2">
    <source>
        <dbReference type="Proteomes" id="UP001198893"/>
    </source>
</evidence>
<comment type="caution">
    <text evidence="1">The sequence shown here is derived from an EMBL/GenBank/DDBJ whole genome shotgun (WGS) entry which is preliminary data.</text>
</comment>
<sequence length="220" mass="25156">MKKTLQKIITFCAVVLGVGCMNKMDAKAFTTGNLEYMNGNYYLYSGNQKVINDFVFDGSYTYYAQADGTPMMNRLTYHPDGEHIIYFDEDGHEVFNNFQYCPSVGYTCYFDSQGYLYKDQTTYLDGQPYYLNANGALEQNGWFRYANGRDYGYAESDGCLINNKFAKDNQGRVVFYHWNGMVARGLISDGLWYYSMDEGDGHYLGRFKAAGVAPSDTYQL</sequence>
<proteinExistence type="predicted"/>
<reference evidence="1" key="1">
    <citation type="submission" date="2021-10" db="EMBL/GenBank/DDBJ databases">
        <title>Anaerobic single-cell dispensing facilitates the cultivation of human gut bacteria.</title>
        <authorList>
            <person name="Afrizal A."/>
        </authorList>
    </citation>
    <scope>NUCLEOTIDE SEQUENCE</scope>
    <source>
        <strain evidence="1">CLA-AA-H204</strain>
    </source>
</reference>
<dbReference type="PROSITE" id="PS51257">
    <property type="entry name" value="PROKAR_LIPOPROTEIN"/>
    <property type="match status" value="1"/>
</dbReference>